<dbReference type="Gene3D" id="1.10.8.60">
    <property type="match status" value="2"/>
</dbReference>
<dbReference type="RefSeq" id="XP_056077699.1">
    <property type="nucleotide sequence ID" value="XM_056223708.1"/>
</dbReference>
<evidence type="ECO:0000313" key="15">
    <source>
        <dbReference type="EMBL" id="CAI4034579.1"/>
    </source>
</evidence>
<evidence type="ECO:0000256" key="8">
    <source>
        <dbReference type="ARBA" id="ARBA00022927"/>
    </source>
</evidence>
<dbReference type="GO" id="GO:0005829">
    <property type="term" value="C:cytosol"/>
    <property type="evidence" value="ECO:0007669"/>
    <property type="project" value="TreeGrafter"/>
</dbReference>
<dbReference type="GO" id="GO:0016887">
    <property type="term" value="F:ATP hydrolysis activity"/>
    <property type="evidence" value="ECO:0007669"/>
    <property type="project" value="InterPro"/>
</dbReference>
<dbReference type="InterPro" id="IPR041569">
    <property type="entry name" value="AAA_lid_3"/>
</dbReference>
<evidence type="ECO:0000256" key="4">
    <source>
        <dbReference type="ARBA" id="ARBA00022593"/>
    </source>
</evidence>
<keyword evidence="8" id="KW-0653">Protein transport</keyword>
<dbReference type="InterPro" id="IPR029067">
    <property type="entry name" value="CDC48_domain_2-like_sf"/>
</dbReference>
<keyword evidence="16" id="KW-1185">Reference proteome</keyword>
<evidence type="ECO:0000256" key="11">
    <source>
        <dbReference type="ARBA" id="ARBA00034532"/>
    </source>
</evidence>
<proteinExistence type="inferred from homology"/>
<dbReference type="InterPro" id="IPR050168">
    <property type="entry name" value="AAA_ATPase_domain"/>
</dbReference>
<dbReference type="InterPro" id="IPR003593">
    <property type="entry name" value="AAA+_ATPase"/>
</dbReference>
<evidence type="ECO:0000256" key="1">
    <source>
        <dbReference type="ARBA" id="ARBA00004370"/>
    </source>
</evidence>
<dbReference type="Gene3D" id="3.40.50.300">
    <property type="entry name" value="P-loop containing nucleotide triphosphate hydrolases"/>
    <property type="match status" value="2"/>
</dbReference>
<dbReference type="GeneID" id="80919412"/>
<dbReference type="GO" id="GO:0005524">
    <property type="term" value="F:ATP binding"/>
    <property type="evidence" value="ECO:0007669"/>
    <property type="project" value="UniProtKB-KW"/>
</dbReference>
<comment type="similarity">
    <text evidence="2">Belongs to the AAA ATPase family.</text>
</comment>
<evidence type="ECO:0000256" key="10">
    <source>
        <dbReference type="ARBA" id="ARBA00032509"/>
    </source>
</evidence>
<dbReference type="Pfam" id="PF00004">
    <property type="entry name" value="AAA"/>
    <property type="match status" value="2"/>
</dbReference>
<comment type="catalytic activity">
    <reaction evidence="12">
        <text>ATP + H2O = ADP + phosphate + H(+)</text>
        <dbReference type="Rhea" id="RHEA:13065"/>
        <dbReference type="ChEBI" id="CHEBI:15377"/>
        <dbReference type="ChEBI" id="CHEBI:15378"/>
        <dbReference type="ChEBI" id="CHEBI:30616"/>
        <dbReference type="ChEBI" id="CHEBI:43474"/>
        <dbReference type="ChEBI" id="CHEBI:456216"/>
    </reaction>
    <physiologicalReaction direction="left-to-right" evidence="12">
        <dbReference type="Rhea" id="RHEA:13066"/>
    </physiologicalReaction>
</comment>
<evidence type="ECO:0000256" key="9">
    <source>
        <dbReference type="ARBA" id="ARBA00023136"/>
    </source>
</evidence>
<protein>
    <recommendedName>
        <fullName evidence="11">Peroxisomal ATPase PEX1</fullName>
    </recommendedName>
    <alternativeName>
        <fullName evidence="10">Peroxin-1</fullName>
    </alternativeName>
</protein>
<evidence type="ECO:0000256" key="5">
    <source>
        <dbReference type="ARBA" id="ARBA00022741"/>
    </source>
</evidence>
<dbReference type="SUPFAM" id="SSF54585">
    <property type="entry name" value="Cdc48 domain 2-like"/>
    <property type="match status" value="1"/>
</dbReference>
<dbReference type="InterPro" id="IPR027417">
    <property type="entry name" value="P-loop_NTPase"/>
</dbReference>
<accession>A0AA35IRG9</accession>
<dbReference type="FunFam" id="3.40.50.300:FF:000149">
    <property type="entry name" value="Nuclear valosin-containing protein-like"/>
    <property type="match status" value="1"/>
</dbReference>
<dbReference type="Pfam" id="PF09262">
    <property type="entry name" value="PEX-1N"/>
    <property type="match status" value="1"/>
</dbReference>
<keyword evidence="9" id="KW-0472">Membrane</keyword>
<dbReference type="Gene3D" id="3.10.330.10">
    <property type="match status" value="1"/>
</dbReference>
<organism evidence="15 16">
    <name type="scientific">Saccharomyces mikatae IFO 1815</name>
    <dbReference type="NCBI Taxonomy" id="226126"/>
    <lineage>
        <taxon>Eukaryota</taxon>
        <taxon>Fungi</taxon>
        <taxon>Dikarya</taxon>
        <taxon>Ascomycota</taxon>
        <taxon>Saccharomycotina</taxon>
        <taxon>Saccharomycetes</taxon>
        <taxon>Saccharomycetales</taxon>
        <taxon>Saccharomycetaceae</taxon>
        <taxon>Saccharomyces</taxon>
    </lineage>
</organism>
<dbReference type="SMART" id="SM00382">
    <property type="entry name" value="AAA"/>
    <property type="match status" value="2"/>
</dbReference>
<dbReference type="AlphaFoldDB" id="A0AA35IRG9"/>
<dbReference type="InterPro" id="IPR003960">
    <property type="entry name" value="ATPase_AAA_CS"/>
</dbReference>
<keyword evidence="6" id="KW-0378">Hydrolase</keyword>
<keyword evidence="4" id="KW-0962">Peroxisome biogenesis</keyword>
<dbReference type="InterPro" id="IPR015342">
    <property type="entry name" value="PEX1-N_C-lobe"/>
</dbReference>
<evidence type="ECO:0000313" key="16">
    <source>
        <dbReference type="Proteomes" id="UP001161438"/>
    </source>
</evidence>
<comment type="subcellular location">
    <subcellularLocation>
        <location evidence="1">Membrane</location>
    </subcellularLocation>
</comment>
<name>A0AA35IRG9_SACMI</name>
<dbReference type="PANTHER" id="PTHR23077">
    <property type="entry name" value="AAA-FAMILY ATPASE"/>
    <property type="match status" value="1"/>
</dbReference>
<reference evidence="15" key="1">
    <citation type="submission" date="2022-10" db="EMBL/GenBank/DDBJ databases">
        <authorList>
            <person name="Byrne P K."/>
        </authorList>
    </citation>
    <scope>NUCLEOTIDE SEQUENCE</scope>
    <source>
        <strain evidence="15">IFO1815</strain>
    </source>
</reference>
<dbReference type="InterPro" id="IPR003959">
    <property type="entry name" value="ATPase_AAA_core"/>
</dbReference>
<dbReference type="FunFam" id="3.10.330.10:FF:000016">
    <property type="entry name" value="AAA ATPase"/>
    <property type="match status" value="1"/>
</dbReference>
<evidence type="ECO:0000256" key="7">
    <source>
        <dbReference type="ARBA" id="ARBA00022840"/>
    </source>
</evidence>
<evidence type="ECO:0000256" key="13">
    <source>
        <dbReference type="SAM" id="MobiDB-lite"/>
    </source>
</evidence>
<evidence type="ECO:0000259" key="14">
    <source>
        <dbReference type="SMART" id="SM00382"/>
    </source>
</evidence>
<keyword evidence="3" id="KW-0813">Transport</keyword>
<evidence type="ECO:0000256" key="3">
    <source>
        <dbReference type="ARBA" id="ARBA00022448"/>
    </source>
</evidence>
<keyword evidence="7" id="KW-0067">ATP-binding</keyword>
<gene>
    <name evidence="15" type="primary">SMKI11G0240</name>
    <name evidence="15" type="ORF">SMKI_11G0240</name>
</gene>
<evidence type="ECO:0000256" key="12">
    <source>
        <dbReference type="ARBA" id="ARBA00048778"/>
    </source>
</evidence>
<evidence type="ECO:0000256" key="6">
    <source>
        <dbReference type="ARBA" id="ARBA00022801"/>
    </source>
</evidence>
<evidence type="ECO:0000256" key="2">
    <source>
        <dbReference type="ARBA" id="ARBA00006914"/>
    </source>
</evidence>
<dbReference type="Proteomes" id="UP001161438">
    <property type="component" value="Chromosome 11"/>
</dbReference>
<dbReference type="EMBL" id="OX365767">
    <property type="protein sequence ID" value="CAI4034579.1"/>
    <property type="molecule type" value="Genomic_DNA"/>
</dbReference>
<sequence>MTATKSLKFENLKIQFSNSITGNFLRLPHSIINVLESTDYAIQEFGIGVHFHNSDTPIVHLGWDGHDSGSNENTVLINPILASVYDINQKFPLVDLYIERYDQTRLATEVYVIPETSDDWEIIDSNAMKFQNGEILHQTRIVTPGETLICYLEGIVTKFKIDKVVPSLTSARLTDGSLVVVAPKVNKTRFMKVEHAHNDDNMLKSDTYQIIKKVVLRSTICEVDCTKKKPFVVYVNNGVLLPSQKGYLSIIQCSLRQLKKSDSDNKTVDVLPKKIGVSIKCNSLVPENHICLSSYLWEAFFAHPTNGAKMKLEFLQICQTSMIPGENVKVIIKYFGKDFSSKSEKSYRDLLKGSLLTNNLILPKEQIMIEIRKGKSVQKLLDLNKTPKDSVQWEIKQMEKEEAKKLFEGYLSKAYYIEENDKVTCTNGVEDHFITVNNIKQEMVDYLTSPVIASPAIILDGKQGMGKTILLKELMDEVKKEHHIFVKYEDCDTLHETSNLDKMQRLIMEWCSFCYWYGPSLIVLDNVESLFGKPTSNEEEQPNSGQWDNASKLLNFFITQVEKMFSKDNRCIRVLFSGKEKTHINSLLFDKHFVSKCWTLRAPDKLARENLLEYFFSKNTVMKLNRDVQFNDLSLETEGFSPLDLKIFTEKMFYDLQLQKDCNNVVTREFFLKSLGGFTPSALRGVKLTKETNIKWGDIGALANAKKILLETLEWPTKYEPIFANCPLRLRSGILLYGYPGCGKTLLASAVAQQCGLNFISVKGPEVLNKFIGASEQNIRDLFERAQSVKPCILFFDEFDSIAPKRGHDSTGVTDRVVNQLLTQMDGAEGLDGVYILAATSRPDLIDSALLRPGRLDKSVICDIPTESERLDILQTVVNSRDKDTGLKKFALEDNTDLKLIAEKTAGFSGADLQGLCYNAYLKSVHRWLSTAGEPEVISANNGIEYFIINENGHKEENRLRLRTLLQQDVVHEMNTTISHASKRTAVVTINDLIEACQETKPSISTSELVKLREIYDRFQQDRDGEMPNGENSIDIGSRLSLM</sequence>
<dbReference type="GO" id="GO:0016558">
    <property type="term" value="P:protein import into peroxisome matrix"/>
    <property type="evidence" value="ECO:0007669"/>
    <property type="project" value="TreeGrafter"/>
</dbReference>
<dbReference type="PANTHER" id="PTHR23077:SF12">
    <property type="entry name" value="PEROXISOMAL ATPASE PEX1"/>
    <property type="match status" value="1"/>
</dbReference>
<feature type="region of interest" description="Disordered" evidence="13">
    <location>
        <begin position="1022"/>
        <end position="1043"/>
    </location>
</feature>
<dbReference type="PROSITE" id="PS00674">
    <property type="entry name" value="AAA"/>
    <property type="match status" value="1"/>
</dbReference>
<feature type="domain" description="AAA+ ATPase" evidence="14">
    <location>
        <begin position="453"/>
        <end position="626"/>
    </location>
</feature>
<dbReference type="Pfam" id="PF17862">
    <property type="entry name" value="AAA_lid_3"/>
    <property type="match status" value="1"/>
</dbReference>
<keyword evidence="5" id="KW-0547">Nucleotide-binding</keyword>
<dbReference type="GO" id="GO:0005778">
    <property type="term" value="C:peroxisomal membrane"/>
    <property type="evidence" value="ECO:0007669"/>
    <property type="project" value="TreeGrafter"/>
</dbReference>
<dbReference type="SUPFAM" id="SSF52540">
    <property type="entry name" value="P-loop containing nucleoside triphosphate hydrolases"/>
    <property type="match status" value="2"/>
</dbReference>
<feature type="domain" description="AAA+ ATPase" evidence="14">
    <location>
        <begin position="730"/>
        <end position="866"/>
    </location>
</feature>
<dbReference type="CDD" id="cd19526">
    <property type="entry name" value="RecA-like_PEX1_r2"/>
    <property type="match status" value="1"/>
</dbReference>